<accession>A0A0C3DEW7</accession>
<evidence type="ECO:0000313" key="2">
    <source>
        <dbReference type="Proteomes" id="UP000053989"/>
    </source>
</evidence>
<dbReference type="EMBL" id="KN822144">
    <property type="protein sequence ID" value="KIM54929.1"/>
    <property type="molecule type" value="Genomic_DNA"/>
</dbReference>
<dbReference type="InParanoid" id="A0A0C3DEW7"/>
<keyword evidence="2" id="KW-1185">Reference proteome</keyword>
<name>A0A0C3DEW7_9AGAM</name>
<reference evidence="1 2" key="1">
    <citation type="submission" date="2014-04" db="EMBL/GenBank/DDBJ databases">
        <authorList>
            <consortium name="DOE Joint Genome Institute"/>
            <person name="Kuo A."/>
            <person name="Kohler A."/>
            <person name="Nagy L.G."/>
            <person name="Floudas D."/>
            <person name="Copeland A."/>
            <person name="Barry K.W."/>
            <person name="Cichocki N."/>
            <person name="Veneault-Fourrey C."/>
            <person name="LaButti K."/>
            <person name="Lindquist E.A."/>
            <person name="Lipzen A."/>
            <person name="Lundell T."/>
            <person name="Morin E."/>
            <person name="Murat C."/>
            <person name="Sun H."/>
            <person name="Tunlid A."/>
            <person name="Henrissat B."/>
            <person name="Grigoriev I.V."/>
            <person name="Hibbett D.S."/>
            <person name="Martin F."/>
            <person name="Nordberg H.P."/>
            <person name="Cantor M.N."/>
            <person name="Hua S.X."/>
        </authorList>
    </citation>
    <scope>NUCLEOTIDE SEQUENCE [LARGE SCALE GENOMIC DNA]</scope>
    <source>
        <strain evidence="1 2">Foug A</strain>
    </source>
</reference>
<gene>
    <name evidence="1" type="ORF">SCLCIDRAFT_1221540</name>
</gene>
<protein>
    <submittedName>
        <fullName evidence="1">Uncharacterized protein</fullName>
    </submittedName>
</protein>
<dbReference type="HOGENOM" id="CLU_3051705_0_0_1"/>
<proteinExistence type="predicted"/>
<dbReference type="AlphaFoldDB" id="A0A0C3DEW7"/>
<organism evidence="1 2">
    <name type="scientific">Scleroderma citrinum Foug A</name>
    <dbReference type="NCBI Taxonomy" id="1036808"/>
    <lineage>
        <taxon>Eukaryota</taxon>
        <taxon>Fungi</taxon>
        <taxon>Dikarya</taxon>
        <taxon>Basidiomycota</taxon>
        <taxon>Agaricomycotina</taxon>
        <taxon>Agaricomycetes</taxon>
        <taxon>Agaricomycetidae</taxon>
        <taxon>Boletales</taxon>
        <taxon>Sclerodermatineae</taxon>
        <taxon>Sclerodermataceae</taxon>
        <taxon>Scleroderma</taxon>
    </lineage>
</organism>
<sequence length="54" mass="5969">MIGISASQKCPRHVVRLHRGVIIYGATAQTAKVKDKAFPGYLKTPCPRHSIKTH</sequence>
<reference evidence="2" key="2">
    <citation type="submission" date="2015-01" db="EMBL/GenBank/DDBJ databases">
        <title>Evolutionary Origins and Diversification of the Mycorrhizal Mutualists.</title>
        <authorList>
            <consortium name="DOE Joint Genome Institute"/>
            <consortium name="Mycorrhizal Genomics Consortium"/>
            <person name="Kohler A."/>
            <person name="Kuo A."/>
            <person name="Nagy L.G."/>
            <person name="Floudas D."/>
            <person name="Copeland A."/>
            <person name="Barry K.W."/>
            <person name="Cichocki N."/>
            <person name="Veneault-Fourrey C."/>
            <person name="LaButti K."/>
            <person name="Lindquist E.A."/>
            <person name="Lipzen A."/>
            <person name="Lundell T."/>
            <person name="Morin E."/>
            <person name="Murat C."/>
            <person name="Riley R."/>
            <person name="Ohm R."/>
            <person name="Sun H."/>
            <person name="Tunlid A."/>
            <person name="Henrissat B."/>
            <person name="Grigoriev I.V."/>
            <person name="Hibbett D.S."/>
            <person name="Martin F."/>
        </authorList>
    </citation>
    <scope>NUCLEOTIDE SEQUENCE [LARGE SCALE GENOMIC DNA]</scope>
    <source>
        <strain evidence="2">Foug A</strain>
    </source>
</reference>
<dbReference type="Proteomes" id="UP000053989">
    <property type="component" value="Unassembled WGS sequence"/>
</dbReference>
<evidence type="ECO:0000313" key="1">
    <source>
        <dbReference type="EMBL" id="KIM54929.1"/>
    </source>
</evidence>